<organism evidence="1">
    <name type="scientific">Thermodesulfobacterium geofontis</name>
    <dbReference type="NCBI Taxonomy" id="1295609"/>
    <lineage>
        <taxon>Bacteria</taxon>
        <taxon>Pseudomonadati</taxon>
        <taxon>Thermodesulfobacteriota</taxon>
        <taxon>Thermodesulfobacteria</taxon>
        <taxon>Thermodesulfobacteriales</taxon>
        <taxon>Thermodesulfobacteriaceae</taxon>
        <taxon>Thermodesulfobacterium</taxon>
    </lineage>
</organism>
<dbReference type="EMBL" id="DRWR01000124">
    <property type="protein sequence ID" value="HHQ16688.1"/>
    <property type="molecule type" value="Genomic_DNA"/>
</dbReference>
<proteinExistence type="predicted"/>
<gene>
    <name evidence="1" type="ORF">ENM15_07750</name>
</gene>
<dbReference type="AlphaFoldDB" id="A0A7V5XHZ6"/>
<comment type="caution">
    <text evidence="1">The sequence shown here is derived from an EMBL/GenBank/DDBJ whole genome shotgun (WGS) entry which is preliminary data.</text>
</comment>
<evidence type="ECO:0000313" key="1">
    <source>
        <dbReference type="EMBL" id="HHQ16688.1"/>
    </source>
</evidence>
<protein>
    <submittedName>
        <fullName evidence="1">Uncharacterized protein</fullName>
    </submittedName>
</protein>
<accession>A0A7V5XHZ6</accession>
<sequence length="34" mass="4151">METFLAENSDFEADREKESFIITWNPKGYLRRKK</sequence>
<name>A0A7V5XHZ6_9BACT</name>
<reference evidence="1" key="1">
    <citation type="journal article" date="2020" name="mSystems">
        <title>Genome- and Community-Level Interaction Insights into Carbon Utilization and Element Cycling Functions of Hydrothermarchaeota in Hydrothermal Sediment.</title>
        <authorList>
            <person name="Zhou Z."/>
            <person name="Liu Y."/>
            <person name="Xu W."/>
            <person name="Pan J."/>
            <person name="Luo Z.H."/>
            <person name="Li M."/>
        </authorList>
    </citation>
    <scope>NUCLEOTIDE SEQUENCE [LARGE SCALE GENOMIC DNA]</scope>
    <source>
        <strain evidence="1">SpSt-106</strain>
    </source>
</reference>